<reference evidence="2" key="1">
    <citation type="submission" date="2021-01" db="EMBL/GenBank/DDBJ databases">
        <title>Whole genome shotgun sequence of Rhizocola hellebori NBRC 109834.</title>
        <authorList>
            <person name="Komaki H."/>
            <person name="Tamura T."/>
        </authorList>
    </citation>
    <scope>NUCLEOTIDE SEQUENCE</scope>
    <source>
        <strain evidence="2">NBRC 109834</strain>
    </source>
</reference>
<dbReference type="Gene3D" id="1.10.1660.10">
    <property type="match status" value="1"/>
</dbReference>
<protein>
    <submittedName>
        <fullName evidence="2">MerR family transcriptional regulator</fullName>
    </submittedName>
</protein>
<dbReference type="RefSeq" id="WP_203906523.1">
    <property type="nucleotide sequence ID" value="NZ_BONY01000003.1"/>
</dbReference>
<dbReference type="Proteomes" id="UP000612899">
    <property type="component" value="Unassembled WGS sequence"/>
</dbReference>
<dbReference type="AlphaFoldDB" id="A0A8J3VDB9"/>
<organism evidence="2 3">
    <name type="scientific">Rhizocola hellebori</name>
    <dbReference type="NCBI Taxonomy" id="1392758"/>
    <lineage>
        <taxon>Bacteria</taxon>
        <taxon>Bacillati</taxon>
        <taxon>Actinomycetota</taxon>
        <taxon>Actinomycetes</taxon>
        <taxon>Micromonosporales</taxon>
        <taxon>Micromonosporaceae</taxon>
        <taxon>Rhizocola</taxon>
    </lineage>
</organism>
<dbReference type="GO" id="GO:0003677">
    <property type="term" value="F:DNA binding"/>
    <property type="evidence" value="ECO:0007669"/>
    <property type="project" value="InterPro"/>
</dbReference>
<dbReference type="EMBL" id="BONY01000003">
    <property type="protein sequence ID" value="GIH02575.1"/>
    <property type="molecule type" value="Genomic_DNA"/>
</dbReference>
<proteinExistence type="predicted"/>
<dbReference type="NCBIfam" id="TIGR01764">
    <property type="entry name" value="excise"/>
    <property type="match status" value="1"/>
</dbReference>
<keyword evidence="3" id="KW-1185">Reference proteome</keyword>
<name>A0A8J3VDB9_9ACTN</name>
<evidence type="ECO:0000259" key="1">
    <source>
        <dbReference type="Pfam" id="PF12728"/>
    </source>
</evidence>
<dbReference type="SUPFAM" id="SSF46955">
    <property type="entry name" value="Putative DNA-binding domain"/>
    <property type="match status" value="1"/>
</dbReference>
<gene>
    <name evidence="2" type="ORF">Rhe02_06420</name>
</gene>
<dbReference type="InterPro" id="IPR009061">
    <property type="entry name" value="DNA-bd_dom_put_sf"/>
</dbReference>
<sequence>MSELYSVEQVAERLGLHVKTVRNYVREGKLKAVRIGKQYRIAGEDLAALTGGAVPTIAREDARRARQIEVSSVVAIDAISRHDADRVMTLVMAAVNGRREGDGPMRVQTAYDEERARLRIMVLGDAQPSAELIRMVSALLESR</sequence>
<evidence type="ECO:0000313" key="2">
    <source>
        <dbReference type="EMBL" id="GIH02575.1"/>
    </source>
</evidence>
<evidence type="ECO:0000313" key="3">
    <source>
        <dbReference type="Proteomes" id="UP000612899"/>
    </source>
</evidence>
<dbReference type="InterPro" id="IPR010093">
    <property type="entry name" value="SinI_DNA-bd"/>
</dbReference>
<accession>A0A8J3VDB9</accession>
<comment type="caution">
    <text evidence="2">The sequence shown here is derived from an EMBL/GenBank/DDBJ whole genome shotgun (WGS) entry which is preliminary data.</text>
</comment>
<dbReference type="Pfam" id="PF12728">
    <property type="entry name" value="HTH_17"/>
    <property type="match status" value="1"/>
</dbReference>
<feature type="domain" description="Helix-turn-helix" evidence="1">
    <location>
        <begin position="4"/>
        <end position="48"/>
    </location>
</feature>
<dbReference type="InterPro" id="IPR041657">
    <property type="entry name" value="HTH_17"/>
</dbReference>